<reference evidence="4 5" key="1">
    <citation type="submission" date="2018-10" db="EMBL/GenBank/DDBJ databases">
        <title>Isolation from cow dung.</title>
        <authorList>
            <person name="Ling L."/>
        </authorList>
    </citation>
    <scope>NUCLEOTIDE SEQUENCE [LARGE SCALE GENOMIC DNA]</scope>
    <source>
        <strain evidence="4 5">NEAU-LL90</strain>
    </source>
</reference>
<dbReference type="InterPro" id="IPR000253">
    <property type="entry name" value="FHA_dom"/>
</dbReference>
<evidence type="ECO:0000256" key="2">
    <source>
        <dbReference type="SAM" id="MobiDB-lite"/>
    </source>
</evidence>
<feature type="compositionally biased region" description="Low complexity" evidence="2">
    <location>
        <begin position="503"/>
        <end position="524"/>
    </location>
</feature>
<evidence type="ECO:0000313" key="4">
    <source>
        <dbReference type="EMBL" id="RMI27708.1"/>
    </source>
</evidence>
<dbReference type="EMBL" id="RFFH01000033">
    <property type="protein sequence ID" value="RMI27708.1"/>
    <property type="molecule type" value="Genomic_DNA"/>
</dbReference>
<feature type="compositionally biased region" description="Basic and acidic residues" evidence="2">
    <location>
        <begin position="465"/>
        <end position="481"/>
    </location>
</feature>
<feature type="compositionally biased region" description="Pro residues" evidence="2">
    <location>
        <begin position="492"/>
        <end position="502"/>
    </location>
</feature>
<dbReference type="CDD" id="cd00060">
    <property type="entry name" value="FHA"/>
    <property type="match status" value="4"/>
</dbReference>
<dbReference type="Gene3D" id="3.40.390.10">
    <property type="entry name" value="Collagenase (Catalytic Domain)"/>
    <property type="match status" value="1"/>
</dbReference>
<evidence type="ECO:0000313" key="5">
    <source>
        <dbReference type="Proteomes" id="UP000279275"/>
    </source>
</evidence>
<feature type="compositionally biased region" description="Basic and acidic residues" evidence="2">
    <location>
        <begin position="361"/>
        <end position="372"/>
    </location>
</feature>
<accession>A0A3M2KZH1</accession>
<comment type="caution">
    <text evidence="4">The sequence shown here is derived from an EMBL/GenBank/DDBJ whole genome shotgun (WGS) entry which is preliminary data.</text>
</comment>
<dbReference type="InterPro" id="IPR024079">
    <property type="entry name" value="MetalloPept_cat_dom_sf"/>
</dbReference>
<dbReference type="InterPro" id="IPR057746">
    <property type="entry name" value="CpnT-like_N"/>
</dbReference>
<evidence type="ECO:0000259" key="3">
    <source>
        <dbReference type="PROSITE" id="PS50006"/>
    </source>
</evidence>
<feature type="compositionally biased region" description="Low complexity" evidence="2">
    <location>
        <begin position="1028"/>
        <end position="1037"/>
    </location>
</feature>
<dbReference type="Pfam" id="PF00498">
    <property type="entry name" value="FHA"/>
    <property type="match status" value="3"/>
</dbReference>
<feature type="compositionally biased region" description="Basic and acidic residues" evidence="2">
    <location>
        <begin position="1018"/>
        <end position="1027"/>
    </location>
</feature>
<protein>
    <submittedName>
        <fullName evidence="4">FHA domain-containing protein</fullName>
    </submittedName>
</protein>
<name>A0A3M2KZH1_9NOCA</name>
<keyword evidence="1" id="KW-0597">Phosphoprotein</keyword>
<feature type="region of interest" description="Disordered" evidence="2">
    <location>
        <begin position="972"/>
        <end position="1043"/>
    </location>
</feature>
<sequence length="1545" mass="160145">MGIQVTLRLPPELPPALVTLAAGKFPEGDEDALRERARTLRGHAVTYKSLAENHAAVVATLPTAMGGAAAVGAAQSGATNTTNLESLADSCSSLADQCDSTADSIEYAKKVIIVTLVLLAAQLAWDALTFFAGGAVEAPAERLAAEEAVELAGKEAVTRVAEAGAAQAARRAAGKTIMRTAGMGAIWGAAPVLGADAWMAVDHHGNGVDWTQLGIATVAGIGGGIAGGLAGSAIGNRLGSVVGRNKGGYLRHLGVGLAGAVGGGAVGGAVGSVVSLVGNNAVAGAHGQDVGLWHGVGWDSLRDGAVAGIGGGLLGGAAEALRATRPGPGVRAKIPAPGSDGPPPRGAVSGVDVSHTVPGADRPEPTEPDTAHPDPSTAGTGRNSAAPELGAGGPEREVAAPAPGAGGPEREVAAPASGLVGPEPGAVGPEPGVVTPEPEVAGPEREADPERGAAELEPGVTGREPAGRTEEATGKVSDLHGSEPGVRGEPPAASPRPGPAVEPSPAGVRAAGAPGPVGPGSVAAHQDPVHVGAVPGEPGPGSVSARPELAGRGEVPTGPAGSPADAEAGQVRPVVSPAEPVPGAHPDPSTVTTPKLGLASDESAPAHPDPNVTTPKLRVVSDESAHPDPGVVTAPKVRLTQDDFAPAATRAPDDPETGTPGFPESPDDGHGHEAGDPPVGEQVGLPLEVPSNSGSSASDGHRVVVRVGDLVLRIRPGTEVILGRTGDPAAAAHLAGEPTVSQRHAAVRVDQDGRVFIRDLGSTNGTFADNTRLAVDHEVPLDSIRSLRLGPDFRAEISVVGPRLVRFGGEGAHPFELWPGESVLLGRAGDSPISDLVAGSPKVSRQHATVGLDEHGRLWIRDERSTNGTFVGDNRLDPGDSYLLTGGETIGLGNEFTSTIEPVVPDPGAEPPGLHLTGPGGELPLRIARGSQVELGRNDFGALSSDQNALGLASRVHVVVGRDADGRYWIEDRSTNGTDLNNQPLEKGRRYPLSAGDSLRFGSPELHSTAHADPAPESPHDTPDSPHSDSPVPHDAPYYVDPGVADIRVDGGGRVRSLMPGEQVDLVDVAGHVRQYRILPGGGVEVDPVAVIGRDLDGRVWAENHPDGAALERNGEPMPVDQRVYLEPNDKLEFAGKTYHVSTESAPMEVRIFDEGPAVALRRGEAILLGRHPDSPVAEHFPASVGQRHALLYRDENDRLWLRPLAGSPVSIENREISGPQIVDPHDRIRLGDWLGSVDYDRGHIKFPKRIPVQLNGIRSGNGAVSAWHEAHGIVAGGQPIDRVNTYYPPGSRVPVQARASLGVHPSGRAWILADGSGHTFVNDVPVAPDVKHTLRPDDVVRIGAEEFRFSVPEAEGGPLINMVDRSAQSVAAVRDLAMLPKPVFDRISAYLNGGEFGGIVIGHQHVNKLKSGHDYMPVEKMSKSTAGVFYPEQRRIYVDASKLDLFDKGMLVNHEIGHAADRAYDPYGARLSTRSEWQQLHGELMRSVERSKKRGWNSHFETPIESFAEMFAAWVSGPAQLQKSVLGDKVLAQKIGEYFDRVIS</sequence>
<evidence type="ECO:0000256" key="1">
    <source>
        <dbReference type="ARBA" id="ARBA00022553"/>
    </source>
</evidence>
<feature type="domain" description="FHA" evidence="3">
    <location>
        <begin position="823"/>
        <end position="876"/>
    </location>
</feature>
<dbReference type="Proteomes" id="UP000279275">
    <property type="component" value="Unassembled WGS sequence"/>
</dbReference>
<feature type="compositionally biased region" description="Basic and acidic residues" evidence="2">
    <location>
        <begin position="442"/>
        <end position="454"/>
    </location>
</feature>
<dbReference type="Pfam" id="PF25547">
    <property type="entry name" value="WXG100_2"/>
    <property type="match status" value="1"/>
</dbReference>
<feature type="domain" description="FHA" evidence="3">
    <location>
        <begin position="933"/>
        <end position="985"/>
    </location>
</feature>
<feature type="compositionally biased region" description="Polar residues" evidence="2">
    <location>
        <begin position="975"/>
        <end position="984"/>
    </location>
</feature>
<dbReference type="Gene3D" id="2.60.200.20">
    <property type="match status" value="5"/>
</dbReference>
<feature type="region of interest" description="Disordered" evidence="2">
    <location>
        <begin position="327"/>
        <end position="615"/>
    </location>
</feature>
<keyword evidence="5" id="KW-1185">Reference proteome</keyword>
<feature type="region of interest" description="Disordered" evidence="2">
    <location>
        <begin position="645"/>
        <end position="699"/>
    </location>
</feature>
<dbReference type="InterPro" id="IPR008984">
    <property type="entry name" value="SMAD_FHA_dom_sf"/>
</dbReference>
<dbReference type="PROSITE" id="PS50006">
    <property type="entry name" value="FHA_DOMAIN"/>
    <property type="match status" value="3"/>
</dbReference>
<gene>
    <name evidence="4" type="ORF">EBN03_33090</name>
</gene>
<proteinExistence type="predicted"/>
<dbReference type="InterPro" id="IPR050923">
    <property type="entry name" value="Cell_Proc_Reg/RNA_Proc"/>
</dbReference>
<dbReference type="GO" id="GO:0008237">
    <property type="term" value="F:metallopeptidase activity"/>
    <property type="evidence" value="ECO:0007669"/>
    <property type="project" value="InterPro"/>
</dbReference>
<organism evidence="4 5">
    <name type="scientific">Nocardia stercoris</name>
    <dbReference type="NCBI Taxonomy" id="2483361"/>
    <lineage>
        <taxon>Bacteria</taxon>
        <taxon>Bacillati</taxon>
        <taxon>Actinomycetota</taxon>
        <taxon>Actinomycetes</taxon>
        <taxon>Mycobacteriales</taxon>
        <taxon>Nocardiaceae</taxon>
        <taxon>Nocardia</taxon>
    </lineage>
</organism>
<dbReference type="PANTHER" id="PTHR23308">
    <property type="entry name" value="NUCLEAR INHIBITOR OF PROTEIN PHOSPHATASE-1"/>
    <property type="match status" value="1"/>
</dbReference>
<feature type="compositionally biased region" description="Low complexity" evidence="2">
    <location>
        <begin position="413"/>
        <end position="441"/>
    </location>
</feature>
<dbReference type="SMART" id="SM00240">
    <property type="entry name" value="FHA"/>
    <property type="match status" value="4"/>
</dbReference>
<feature type="domain" description="FHA" evidence="3">
    <location>
        <begin position="720"/>
        <end position="773"/>
    </location>
</feature>
<dbReference type="SUPFAM" id="SSF49879">
    <property type="entry name" value="SMAD/FHA domain"/>
    <property type="match status" value="5"/>
</dbReference>